<accession>A0A7L5EHN0</accession>
<gene>
    <name evidence="1" type="ORF">HHO38_21605</name>
</gene>
<proteinExistence type="predicted"/>
<dbReference type="AlphaFoldDB" id="A0A7L5EHN0"/>
<name>A0A7L5EHN0_PARDI</name>
<dbReference type="Proteomes" id="UP000501982">
    <property type="component" value="Chromosome"/>
</dbReference>
<protein>
    <submittedName>
        <fullName evidence="1">Uncharacterized protein</fullName>
    </submittedName>
</protein>
<evidence type="ECO:0000313" key="1">
    <source>
        <dbReference type="EMBL" id="QJE30707.1"/>
    </source>
</evidence>
<dbReference type="RefSeq" id="WP_170106416.1">
    <property type="nucleotide sequence ID" value="NZ_CAJSZN010000005.1"/>
</dbReference>
<sequence>MAKTSKQIQGDVYRLLKDSVLSGMISGKVYRSGYRPRDSNREDAVVIFTTGLPDEIQTGVVTVNIYVPDTDLYGNGVLVEDGQRTEEIERLANDWVNSLTADKSCYKFRLQQTIYTEAEPDINQHFIVVKLHYDFFGSDDAPLNIKSMSNI</sequence>
<evidence type="ECO:0000313" key="2">
    <source>
        <dbReference type="Proteomes" id="UP000501982"/>
    </source>
</evidence>
<dbReference type="EMBL" id="CP051672">
    <property type="protein sequence ID" value="QJE30707.1"/>
    <property type="molecule type" value="Genomic_DNA"/>
</dbReference>
<reference evidence="1 2" key="1">
    <citation type="submission" date="2020-04" db="EMBL/GenBank/DDBJ databases">
        <title>Complete Genomes and Methylome analysis of CBBP consortium that reverse antibiotic-induced susceptibility to vancomycin-resistant Enterococcus faecium infection.</title>
        <authorList>
            <person name="Fomenkov A."/>
            <person name="Zhang Z."/>
            <person name="Pamer E."/>
            <person name="Roberts R.J."/>
        </authorList>
    </citation>
    <scope>NUCLEOTIDE SEQUENCE [LARGE SCALE GENOMIC DNA]</scope>
    <source>
        <strain evidence="2">CBBP</strain>
    </source>
</reference>
<organism evidence="1 2">
    <name type="scientific">Parabacteroides distasonis</name>
    <dbReference type="NCBI Taxonomy" id="823"/>
    <lineage>
        <taxon>Bacteria</taxon>
        <taxon>Pseudomonadati</taxon>
        <taxon>Bacteroidota</taxon>
        <taxon>Bacteroidia</taxon>
        <taxon>Bacteroidales</taxon>
        <taxon>Tannerellaceae</taxon>
        <taxon>Parabacteroides</taxon>
    </lineage>
</organism>